<dbReference type="InterPro" id="IPR011034">
    <property type="entry name" value="Formyl_transferase-like_C_sf"/>
</dbReference>
<dbReference type="RefSeq" id="WP_038560353.1">
    <property type="nucleotide sequence ID" value="NZ_CP007481.1"/>
</dbReference>
<evidence type="ECO:0000259" key="7">
    <source>
        <dbReference type="Pfam" id="PF02911"/>
    </source>
</evidence>
<comment type="similarity">
    <text evidence="1 5">Belongs to the Fmt family.</text>
</comment>
<dbReference type="EC" id="2.1.2.9" evidence="2 5"/>
<evidence type="ECO:0000313" key="8">
    <source>
        <dbReference type="EMBL" id="AHX11062.1"/>
    </source>
</evidence>
<reference evidence="8 9" key="1">
    <citation type="submission" date="2014-03" db="EMBL/GenBank/DDBJ databases">
        <title>Sequencing and Comparison of Genomes and Transcriptome Profiles of Human Ehrlichiosis Agents.</title>
        <authorList>
            <person name="Lin M."/>
            <person name="Daugherty S.C."/>
            <person name="Nagaraj S."/>
            <person name="Cheng Z."/>
            <person name="Xiong Q."/>
            <person name="Lin F.-Y."/>
            <person name="Sengamalay N."/>
            <person name="Ott S."/>
            <person name="Godinez A."/>
            <person name="Tallon L.J."/>
            <person name="Sadzewicz L."/>
            <person name="Fraser C.M."/>
            <person name="Dunning Hotopp J.C."/>
            <person name="Rikihisa Y."/>
        </authorList>
    </citation>
    <scope>NUCLEOTIDE SEQUENCE [LARGE SCALE GENOMIC DNA]</scope>
    <source>
        <strain evidence="8 9">Oregon</strain>
    </source>
</reference>
<dbReference type="HOGENOM" id="CLU_033347_1_1_5"/>
<evidence type="ECO:0000313" key="9">
    <source>
        <dbReference type="Proteomes" id="UP000023755"/>
    </source>
</evidence>
<dbReference type="Proteomes" id="UP000023755">
    <property type="component" value="Chromosome"/>
</dbReference>
<dbReference type="EMBL" id="CP007481">
    <property type="protein sequence ID" value="AHX11062.1"/>
    <property type="molecule type" value="Genomic_DNA"/>
</dbReference>
<evidence type="ECO:0000256" key="4">
    <source>
        <dbReference type="ARBA" id="ARBA00022917"/>
    </source>
</evidence>
<proteinExistence type="inferred from homology"/>
<dbReference type="SUPFAM" id="SSF50486">
    <property type="entry name" value="FMT C-terminal domain-like"/>
    <property type="match status" value="1"/>
</dbReference>
<dbReference type="InterPro" id="IPR005794">
    <property type="entry name" value="Fmt"/>
</dbReference>
<dbReference type="STRING" id="1286528.NHE_0091"/>
<evidence type="ECO:0000256" key="3">
    <source>
        <dbReference type="ARBA" id="ARBA00022679"/>
    </source>
</evidence>
<sequence length="296" mass="32971">MKIIFMGSSEFAIPTLLKLLTIPELEVVEVYSKPPKPKGRGLQTVITPIHSIALQHDLSVKTPSSLKEEILQDCDVIVVVSYGLILPNSVLAHPRIAAINIHPSLLPRWRGPSPIQYTLLGGDKEAGVSIIDVTQELDAGAIYAQEFIILDGTETYSALHDRLAILGASMLCDVVRNIRNIKPIPQIAEEATYTKKLPNSVDVDFEESVEIFFRKLRVFGAVFAEAFDMRIKIVEASLSDAHLYTDELGLVFKKETKELFLQFRDGKVLIKIVQPVNKKKMPVRDFLNGISNIVNL</sequence>
<dbReference type="InterPro" id="IPR005793">
    <property type="entry name" value="Formyl_trans_C"/>
</dbReference>
<dbReference type="Pfam" id="PF02911">
    <property type="entry name" value="Formyl_trans_C"/>
    <property type="match status" value="1"/>
</dbReference>
<feature type="domain" description="Formyl transferase C-terminal" evidence="7">
    <location>
        <begin position="204"/>
        <end position="290"/>
    </location>
</feature>
<dbReference type="PANTHER" id="PTHR11138">
    <property type="entry name" value="METHIONYL-TRNA FORMYLTRANSFERASE"/>
    <property type="match status" value="1"/>
</dbReference>
<organism evidence="8 9">
    <name type="scientific">Neorickettsia helminthoeca str. Oregon</name>
    <dbReference type="NCBI Taxonomy" id="1286528"/>
    <lineage>
        <taxon>Bacteria</taxon>
        <taxon>Pseudomonadati</taxon>
        <taxon>Pseudomonadota</taxon>
        <taxon>Alphaproteobacteria</taxon>
        <taxon>Rickettsiales</taxon>
        <taxon>Anaplasmataceae</taxon>
        <taxon>Neorickettsia</taxon>
    </lineage>
</organism>
<evidence type="ECO:0000256" key="5">
    <source>
        <dbReference type="HAMAP-Rule" id="MF_00182"/>
    </source>
</evidence>
<comment type="catalytic activity">
    <reaction evidence="5">
        <text>L-methionyl-tRNA(fMet) + (6R)-10-formyltetrahydrofolate = N-formyl-L-methionyl-tRNA(fMet) + (6S)-5,6,7,8-tetrahydrofolate + H(+)</text>
        <dbReference type="Rhea" id="RHEA:24380"/>
        <dbReference type="Rhea" id="RHEA-COMP:9952"/>
        <dbReference type="Rhea" id="RHEA-COMP:9953"/>
        <dbReference type="ChEBI" id="CHEBI:15378"/>
        <dbReference type="ChEBI" id="CHEBI:57453"/>
        <dbReference type="ChEBI" id="CHEBI:78530"/>
        <dbReference type="ChEBI" id="CHEBI:78844"/>
        <dbReference type="ChEBI" id="CHEBI:195366"/>
        <dbReference type="EC" id="2.1.2.9"/>
    </reaction>
</comment>
<dbReference type="NCBIfam" id="TIGR00460">
    <property type="entry name" value="fmt"/>
    <property type="match status" value="1"/>
</dbReference>
<keyword evidence="3 5" id="KW-0808">Transferase</keyword>
<dbReference type="Pfam" id="PF00551">
    <property type="entry name" value="Formyl_trans_N"/>
    <property type="match status" value="1"/>
</dbReference>
<feature type="binding site" evidence="5">
    <location>
        <begin position="104"/>
        <end position="107"/>
    </location>
    <ligand>
        <name>(6S)-5,6,7,8-tetrahydrofolate</name>
        <dbReference type="ChEBI" id="CHEBI:57453"/>
    </ligand>
</feature>
<name>X5GVJ7_9RICK</name>
<evidence type="ECO:0000259" key="6">
    <source>
        <dbReference type="Pfam" id="PF00551"/>
    </source>
</evidence>
<dbReference type="AlphaFoldDB" id="X5GVJ7"/>
<gene>
    <name evidence="5 8" type="primary">fmt</name>
    <name evidence="8" type="ORF">NHE_0091</name>
</gene>
<dbReference type="PANTHER" id="PTHR11138:SF5">
    <property type="entry name" value="METHIONYL-TRNA FORMYLTRANSFERASE, MITOCHONDRIAL"/>
    <property type="match status" value="1"/>
</dbReference>
<feature type="domain" description="Formyl transferase N-terminal" evidence="6">
    <location>
        <begin position="1"/>
        <end position="175"/>
    </location>
</feature>
<protein>
    <recommendedName>
        <fullName evidence="2 5">Methionyl-tRNA formyltransferase</fullName>
        <ecNumber evidence="2 5">2.1.2.9</ecNumber>
    </recommendedName>
</protein>
<dbReference type="KEGG" id="nhm:NHE_0091"/>
<dbReference type="Gene3D" id="3.40.50.12230">
    <property type="match status" value="1"/>
</dbReference>
<keyword evidence="9" id="KW-1185">Reference proteome</keyword>
<keyword evidence="4 5" id="KW-0648">Protein biosynthesis</keyword>
<comment type="function">
    <text evidence="5">Attaches a formyl group to the free amino group of methionyl-tRNA(fMet). The formyl group appears to play a dual role in the initiator identity of N-formylmethionyl-tRNA by promoting its recognition by IF2 and preventing the misappropriation of this tRNA by the elongation apparatus.</text>
</comment>
<dbReference type="CDD" id="cd08646">
    <property type="entry name" value="FMT_core_Met-tRNA-FMT_N"/>
    <property type="match status" value="1"/>
</dbReference>
<evidence type="ECO:0000256" key="1">
    <source>
        <dbReference type="ARBA" id="ARBA00010699"/>
    </source>
</evidence>
<accession>X5GVJ7</accession>
<dbReference type="HAMAP" id="MF_00182">
    <property type="entry name" value="Formyl_trans"/>
    <property type="match status" value="1"/>
</dbReference>
<dbReference type="SUPFAM" id="SSF53328">
    <property type="entry name" value="Formyltransferase"/>
    <property type="match status" value="1"/>
</dbReference>
<dbReference type="InterPro" id="IPR002376">
    <property type="entry name" value="Formyl_transf_N"/>
</dbReference>
<dbReference type="InterPro" id="IPR036477">
    <property type="entry name" value="Formyl_transf_N_sf"/>
</dbReference>
<dbReference type="GO" id="GO:0004479">
    <property type="term" value="F:methionyl-tRNA formyltransferase activity"/>
    <property type="evidence" value="ECO:0007669"/>
    <property type="project" value="UniProtKB-UniRule"/>
</dbReference>
<dbReference type="InterPro" id="IPR041711">
    <property type="entry name" value="Met-tRNA-FMT_N"/>
</dbReference>
<evidence type="ECO:0000256" key="2">
    <source>
        <dbReference type="ARBA" id="ARBA00012261"/>
    </source>
</evidence>